<gene>
    <name evidence="1" type="ORF">SDC9_133655</name>
</gene>
<dbReference type="AlphaFoldDB" id="A0A645DAW4"/>
<accession>A0A645DAW4</accession>
<dbReference type="EMBL" id="VSSQ01034569">
    <property type="protein sequence ID" value="MPM86566.1"/>
    <property type="molecule type" value="Genomic_DNA"/>
</dbReference>
<reference evidence="1" key="1">
    <citation type="submission" date="2019-08" db="EMBL/GenBank/DDBJ databases">
        <authorList>
            <person name="Kucharzyk K."/>
            <person name="Murdoch R.W."/>
            <person name="Higgins S."/>
            <person name="Loffler F."/>
        </authorList>
    </citation>
    <scope>NUCLEOTIDE SEQUENCE</scope>
</reference>
<comment type="caution">
    <text evidence="1">The sequence shown here is derived from an EMBL/GenBank/DDBJ whole genome shotgun (WGS) entry which is preliminary data.</text>
</comment>
<proteinExistence type="predicted"/>
<organism evidence="1">
    <name type="scientific">bioreactor metagenome</name>
    <dbReference type="NCBI Taxonomy" id="1076179"/>
    <lineage>
        <taxon>unclassified sequences</taxon>
        <taxon>metagenomes</taxon>
        <taxon>ecological metagenomes</taxon>
    </lineage>
</organism>
<sequence>MNLKHQFGPHLRRGQIARRPHHRQLDQIGGGALHRRIERRALAEAADGGPFDGRALPLRPVGFAGAAIDGQDPDDDRFRFSLRVFPFQRLVRRPVMGADDLLEFQEERIGGGGDVDGRLLEEAVRPGPAVEVFHQSVDFGAIQWKSSILGDLQT</sequence>
<evidence type="ECO:0000313" key="1">
    <source>
        <dbReference type="EMBL" id="MPM86566.1"/>
    </source>
</evidence>
<protein>
    <submittedName>
        <fullName evidence="1">Uncharacterized protein</fullName>
    </submittedName>
</protein>
<name>A0A645DAW4_9ZZZZ</name>